<evidence type="ECO:0000259" key="5">
    <source>
        <dbReference type="PROSITE" id="PS01124"/>
    </source>
</evidence>
<evidence type="ECO:0000313" key="6">
    <source>
        <dbReference type="EMBL" id="AUX40635.1"/>
    </source>
</evidence>
<dbReference type="Pfam" id="PF12833">
    <property type="entry name" value="HTH_18"/>
    <property type="match status" value="1"/>
</dbReference>
<dbReference type="InterPro" id="IPR018062">
    <property type="entry name" value="HTH_AraC-typ_CS"/>
</dbReference>
<evidence type="ECO:0000256" key="2">
    <source>
        <dbReference type="ARBA" id="ARBA00023125"/>
    </source>
</evidence>
<keyword evidence="3" id="KW-0804">Transcription</keyword>
<gene>
    <name evidence="6" type="primary">araC</name>
    <name evidence="6" type="ORF">SOCE26_020360</name>
</gene>
<dbReference type="AlphaFoldDB" id="A0A2L0EMY0"/>
<sequence>MDALSDVLQTIRLASNLFCRSELSAPWGVHLRGGGLAGFHYVARGSCWLTVEEASAPAAALSGGDLVLLPLGHAHTLRDTAHSPVRSIEVLVSEARGDDGIVRSGGGGSTTTLISGCFSFEDRSKNPLLASLPPLIRITSDEGRAVPWLEQNLQFIAAESASPRPGSHVVLTRIADVVFVQALRAFIERLPYDSGGFLRALREPHIAQALGLMHRQLDHPWTVETLASKCGLSRSAFAERFKQCVGEPPLGYLTRRRMERATELLRTGSTLADVARRTGYSSEAAFSHAFRQWAGTPPGAYRKAQRDERARLGSSRTSAVASGSREA</sequence>
<dbReference type="Gene3D" id="1.10.10.60">
    <property type="entry name" value="Homeodomain-like"/>
    <property type="match status" value="2"/>
</dbReference>
<dbReference type="PROSITE" id="PS01124">
    <property type="entry name" value="HTH_ARAC_FAMILY_2"/>
    <property type="match status" value="1"/>
</dbReference>
<dbReference type="InterPro" id="IPR050204">
    <property type="entry name" value="AraC_XylS_family_regulators"/>
</dbReference>
<dbReference type="GO" id="GO:0043565">
    <property type="term" value="F:sequence-specific DNA binding"/>
    <property type="evidence" value="ECO:0007669"/>
    <property type="project" value="InterPro"/>
</dbReference>
<dbReference type="InterPro" id="IPR020449">
    <property type="entry name" value="Tscrpt_reg_AraC-type_HTH"/>
</dbReference>
<dbReference type="OrthoDB" id="5460636at2"/>
<feature type="region of interest" description="Disordered" evidence="4">
    <location>
        <begin position="296"/>
        <end position="327"/>
    </location>
</feature>
<protein>
    <submittedName>
        <fullName evidence="6">AraC family transcriptional regulator</fullName>
    </submittedName>
</protein>
<dbReference type="PRINTS" id="PR00032">
    <property type="entry name" value="HTHARAC"/>
</dbReference>
<keyword evidence="2" id="KW-0238">DNA-binding</keyword>
<dbReference type="InterPro" id="IPR032783">
    <property type="entry name" value="AraC_lig"/>
</dbReference>
<evidence type="ECO:0000256" key="3">
    <source>
        <dbReference type="ARBA" id="ARBA00023163"/>
    </source>
</evidence>
<dbReference type="InterPro" id="IPR009057">
    <property type="entry name" value="Homeodomain-like_sf"/>
</dbReference>
<dbReference type="PANTHER" id="PTHR46796:SF7">
    <property type="entry name" value="ARAC FAMILY TRANSCRIPTIONAL REGULATOR"/>
    <property type="match status" value="1"/>
</dbReference>
<feature type="domain" description="HTH araC/xylS-type" evidence="5">
    <location>
        <begin position="207"/>
        <end position="304"/>
    </location>
</feature>
<keyword evidence="1" id="KW-0805">Transcription regulation</keyword>
<organism evidence="6 7">
    <name type="scientific">Sorangium cellulosum</name>
    <name type="common">Polyangium cellulosum</name>
    <dbReference type="NCBI Taxonomy" id="56"/>
    <lineage>
        <taxon>Bacteria</taxon>
        <taxon>Pseudomonadati</taxon>
        <taxon>Myxococcota</taxon>
        <taxon>Polyangia</taxon>
        <taxon>Polyangiales</taxon>
        <taxon>Polyangiaceae</taxon>
        <taxon>Sorangium</taxon>
    </lineage>
</organism>
<evidence type="ECO:0000313" key="7">
    <source>
        <dbReference type="Proteomes" id="UP000238348"/>
    </source>
</evidence>
<evidence type="ECO:0000256" key="4">
    <source>
        <dbReference type="SAM" id="MobiDB-lite"/>
    </source>
</evidence>
<dbReference type="EMBL" id="CP012673">
    <property type="protein sequence ID" value="AUX40635.1"/>
    <property type="molecule type" value="Genomic_DNA"/>
</dbReference>
<evidence type="ECO:0000256" key="1">
    <source>
        <dbReference type="ARBA" id="ARBA00023015"/>
    </source>
</evidence>
<dbReference type="Proteomes" id="UP000238348">
    <property type="component" value="Chromosome"/>
</dbReference>
<dbReference type="InterPro" id="IPR018060">
    <property type="entry name" value="HTH_AraC"/>
</dbReference>
<dbReference type="GO" id="GO:0003700">
    <property type="term" value="F:DNA-binding transcription factor activity"/>
    <property type="evidence" value="ECO:0007669"/>
    <property type="project" value="InterPro"/>
</dbReference>
<accession>A0A2L0EMY0</accession>
<dbReference type="RefSeq" id="WP_159396813.1">
    <property type="nucleotide sequence ID" value="NZ_CP012673.1"/>
</dbReference>
<dbReference type="PANTHER" id="PTHR46796">
    <property type="entry name" value="HTH-TYPE TRANSCRIPTIONAL ACTIVATOR RHAS-RELATED"/>
    <property type="match status" value="1"/>
</dbReference>
<dbReference type="SMART" id="SM00342">
    <property type="entry name" value="HTH_ARAC"/>
    <property type="match status" value="1"/>
</dbReference>
<dbReference type="SUPFAM" id="SSF46689">
    <property type="entry name" value="Homeodomain-like"/>
    <property type="match status" value="2"/>
</dbReference>
<name>A0A2L0EMY0_SORCE</name>
<dbReference type="Pfam" id="PF12852">
    <property type="entry name" value="Cupin_6"/>
    <property type="match status" value="1"/>
</dbReference>
<dbReference type="PROSITE" id="PS00041">
    <property type="entry name" value="HTH_ARAC_FAMILY_1"/>
    <property type="match status" value="1"/>
</dbReference>
<reference evidence="6 7" key="1">
    <citation type="submission" date="2015-09" db="EMBL/GenBank/DDBJ databases">
        <title>Sorangium comparison.</title>
        <authorList>
            <person name="Zaburannyi N."/>
            <person name="Bunk B."/>
            <person name="Overmann J."/>
            <person name="Mueller R."/>
        </authorList>
    </citation>
    <scope>NUCLEOTIDE SEQUENCE [LARGE SCALE GENOMIC DNA]</scope>
    <source>
        <strain evidence="6 7">So ce26</strain>
    </source>
</reference>
<proteinExistence type="predicted"/>